<protein>
    <submittedName>
        <fullName evidence="1">Uncharacterized protein</fullName>
    </submittedName>
</protein>
<keyword evidence="2" id="KW-1185">Reference proteome</keyword>
<sequence>MTAAVARLSACCLDTYLPKSLPRSSLEALLENIRFPVVQIQYHLPKEAVCPREPKRPQRGDCQQCHFPPVAMPPTEEWV</sequence>
<accession>A0ABR4EXC8</accession>
<dbReference type="Proteomes" id="UP001600888">
    <property type="component" value="Unassembled WGS sequence"/>
</dbReference>
<name>A0ABR4EXC8_9PEZI</name>
<evidence type="ECO:0000313" key="1">
    <source>
        <dbReference type="EMBL" id="KAL2287099.1"/>
    </source>
</evidence>
<comment type="caution">
    <text evidence="1">The sequence shown here is derived from an EMBL/GenBank/DDBJ whole genome shotgun (WGS) entry which is preliminary data.</text>
</comment>
<dbReference type="EMBL" id="JBAWTH010000021">
    <property type="protein sequence ID" value="KAL2287099.1"/>
    <property type="molecule type" value="Genomic_DNA"/>
</dbReference>
<organism evidence="1 2">
    <name type="scientific">Diaporthe vaccinii</name>
    <dbReference type="NCBI Taxonomy" id="105482"/>
    <lineage>
        <taxon>Eukaryota</taxon>
        <taxon>Fungi</taxon>
        <taxon>Dikarya</taxon>
        <taxon>Ascomycota</taxon>
        <taxon>Pezizomycotina</taxon>
        <taxon>Sordariomycetes</taxon>
        <taxon>Sordariomycetidae</taxon>
        <taxon>Diaporthales</taxon>
        <taxon>Diaporthaceae</taxon>
        <taxon>Diaporthe</taxon>
        <taxon>Diaporthe eres species complex</taxon>
    </lineage>
</organism>
<proteinExistence type="predicted"/>
<gene>
    <name evidence="1" type="ORF">FJTKL_06105</name>
</gene>
<evidence type="ECO:0000313" key="2">
    <source>
        <dbReference type="Proteomes" id="UP001600888"/>
    </source>
</evidence>
<reference evidence="1 2" key="1">
    <citation type="submission" date="2024-03" db="EMBL/GenBank/DDBJ databases">
        <title>A high-quality draft genome sequence of Diaporthe vaccinii, a causative agent of upright dieback and viscid rot disease in cranberry plants.</title>
        <authorList>
            <person name="Sarrasin M."/>
            <person name="Lang B.F."/>
            <person name="Burger G."/>
        </authorList>
    </citation>
    <scope>NUCLEOTIDE SEQUENCE [LARGE SCALE GENOMIC DNA]</scope>
    <source>
        <strain evidence="1 2">IS7</strain>
    </source>
</reference>